<feature type="region of interest" description="Disordered" evidence="1">
    <location>
        <begin position="76"/>
        <end position="191"/>
    </location>
</feature>
<feature type="compositionally biased region" description="Low complexity" evidence="1">
    <location>
        <begin position="125"/>
        <end position="179"/>
    </location>
</feature>
<feature type="compositionally biased region" description="Basic residues" evidence="1">
    <location>
        <begin position="105"/>
        <end position="124"/>
    </location>
</feature>
<protein>
    <submittedName>
        <fullName evidence="2">Uncharacterized protein</fullName>
    </submittedName>
</protein>
<feature type="region of interest" description="Disordered" evidence="1">
    <location>
        <begin position="1"/>
        <end position="25"/>
    </location>
</feature>
<dbReference type="Proteomes" id="UP000663879">
    <property type="component" value="Unassembled WGS sequence"/>
</dbReference>
<reference evidence="2" key="1">
    <citation type="submission" date="2021-02" db="EMBL/GenBank/DDBJ databases">
        <authorList>
            <person name="Nowell W R."/>
        </authorList>
    </citation>
    <scope>NUCLEOTIDE SEQUENCE</scope>
    <source>
        <strain evidence="2">Ploen Becks lab</strain>
    </source>
</reference>
<keyword evidence="3" id="KW-1185">Reference proteome</keyword>
<dbReference type="AlphaFoldDB" id="A0A814K2H1"/>
<evidence type="ECO:0000313" key="3">
    <source>
        <dbReference type="Proteomes" id="UP000663879"/>
    </source>
</evidence>
<evidence type="ECO:0000256" key="1">
    <source>
        <dbReference type="SAM" id="MobiDB-lite"/>
    </source>
</evidence>
<sequence>MELRPRKNLSQIEKPKRMPYTESNDSIIATYTKTKKKNDTLFDENSESHSDQNLHSELDELEKANKMQKVLGDCEVSENESNEVEQSRDENFVPNEVIQTEPSKKTTKKIKKKVQKKKKTRRTTISRSSSDSSRSSSQSSSSSGEISSSSGDSSSSSGESSSSSSDRSSSSSGSSSSSRMNETNKKKKSKDSSEFVKAKDFNCSIKKINKTINGFKKIFKLHLNSTKKADSNPVVLYNGFNICEGINKPNARAYALVVASRLWTKIELATHILGNIDNVQYLSNSNKNLFSQEKFDLFKK</sequence>
<proteinExistence type="predicted"/>
<gene>
    <name evidence="2" type="ORF">OXX778_LOCUS18578</name>
</gene>
<organism evidence="2 3">
    <name type="scientific">Brachionus calyciflorus</name>
    <dbReference type="NCBI Taxonomy" id="104777"/>
    <lineage>
        <taxon>Eukaryota</taxon>
        <taxon>Metazoa</taxon>
        <taxon>Spiralia</taxon>
        <taxon>Gnathifera</taxon>
        <taxon>Rotifera</taxon>
        <taxon>Eurotatoria</taxon>
        <taxon>Monogononta</taxon>
        <taxon>Pseudotrocha</taxon>
        <taxon>Ploima</taxon>
        <taxon>Brachionidae</taxon>
        <taxon>Brachionus</taxon>
    </lineage>
</organism>
<evidence type="ECO:0000313" key="2">
    <source>
        <dbReference type="EMBL" id="CAF1045794.1"/>
    </source>
</evidence>
<name>A0A814K2H1_9BILA</name>
<accession>A0A814K2H1</accession>
<comment type="caution">
    <text evidence="2">The sequence shown here is derived from an EMBL/GenBank/DDBJ whole genome shotgun (WGS) entry which is preliminary data.</text>
</comment>
<dbReference type="EMBL" id="CAJNOC010005212">
    <property type="protein sequence ID" value="CAF1045794.1"/>
    <property type="molecule type" value="Genomic_DNA"/>
</dbReference>